<sequence>MEMNRIFCQLLNKNLSSWEAQGIILEADRKIRFNLFITLYYATLNHNAKDAFEVFKEAYCLTDNIHSQIQSSLFKFDLKIFLKDIQNRGVNIPELMNSIEKNYYDQLPQCFKIYRGMSRKEHKSKNYGISWSLNKETAEKYIFYDKNKSEKGGLSSKHVNKEDILTIFNDGKDFEIIYLNDEKMFFSNIVTRQFYKILNWKTKFFLKYKYGK</sequence>
<keyword evidence="2" id="KW-1185">Reference proteome</keyword>
<evidence type="ECO:0000313" key="2">
    <source>
        <dbReference type="Proteomes" id="UP000247903"/>
    </source>
</evidence>
<evidence type="ECO:0000313" key="1">
    <source>
        <dbReference type="EMBL" id="PXY40580.1"/>
    </source>
</evidence>
<proteinExistence type="predicted"/>
<accession>A0A2V4BSC6</accession>
<reference evidence="1 2" key="1">
    <citation type="submission" date="2018-05" db="EMBL/GenBank/DDBJ databases">
        <title>Flavobacterium sp. strain IMCC34759, incomplete genome.</title>
        <authorList>
            <person name="Joung Y."/>
            <person name="Cho J."/>
        </authorList>
    </citation>
    <scope>NUCLEOTIDE SEQUENCE [LARGE SCALE GENOMIC DNA]</scope>
    <source>
        <strain evidence="1 2">IMCC34759</strain>
    </source>
</reference>
<name>A0A2V4BSC6_9FLAO</name>
<dbReference type="RefSeq" id="WP_110306842.1">
    <property type="nucleotide sequence ID" value="NZ_QJHK01000009.1"/>
</dbReference>
<organism evidence="1 2">
    <name type="scientific">Flavobacterium cheongpyeongense</name>
    <dbReference type="NCBI Taxonomy" id="2212651"/>
    <lineage>
        <taxon>Bacteria</taxon>
        <taxon>Pseudomonadati</taxon>
        <taxon>Bacteroidota</taxon>
        <taxon>Flavobacteriia</taxon>
        <taxon>Flavobacteriales</taxon>
        <taxon>Flavobacteriaceae</taxon>
        <taxon>Flavobacterium</taxon>
    </lineage>
</organism>
<dbReference type="AlphaFoldDB" id="A0A2V4BSC6"/>
<gene>
    <name evidence="1" type="ORF">DMB65_11755</name>
</gene>
<dbReference type="EMBL" id="QJHK01000009">
    <property type="protein sequence ID" value="PXY40580.1"/>
    <property type="molecule type" value="Genomic_DNA"/>
</dbReference>
<protein>
    <submittedName>
        <fullName evidence="1">Uncharacterized protein</fullName>
    </submittedName>
</protein>
<comment type="caution">
    <text evidence="1">The sequence shown here is derived from an EMBL/GenBank/DDBJ whole genome shotgun (WGS) entry which is preliminary data.</text>
</comment>
<dbReference type="Proteomes" id="UP000247903">
    <property type="component" value="Unassembled WGS sequence"/>
</dbReference>
<dbReference type="OrthoDB" id="1454196at2"/>